<keyword evidence="2" id="KW-1185">Reference proteome</keyword>
<organism evidence="1 2">
    <name type="scientific">Diphasiastrum complanatum</name>
    <name type="common">Issler's clubmoss</name>
    <name type="synonym">Lycopodium complanatum</name>
    <dbReference type="NCBI Taxonomy" id="34168"/>
    <lineage>
        <taxon>Eukaryota</taxon>
        <taxon>Viridiplantae</taxon>
        <taxon>Streptophyta</taxon>
        <taxon>Embryophyta</taxon>
        <taxon>Tracheophyta</taxon>
        <taxon>Lycopodiopsida</taxon>
        <taxon>Lycopodiales</taxon>
        <taxon>Lycopodiaceae</taxon>
        <taxon>Lycopodioideae</taxon>
        <taxon>Diphasiastrum</taxon>
    </lineage>
</organism>
<sequence>MGRWWGGWVGLCVHPYYAMHALTFISYPLLRMFVVRFPSPADGALLIKWELQAVLSLSIVLMIKYAKLISLEAFLADALLYGKGMLALLAFMLDPRILAWYLVNFAVLFLLFLQPFYSGPENISYLTPLQLENELLNGSQLWLVEFGAACSTRCIQSTGLFADLSLRYSKANLQFARVDLGRFPHAAAKYGITFGVTSQHVPTLVLFEGGVEVSRLSQDSLDGIASIQRFTEALIVEHFELDHLLIRHLSQTFEGFSHI</sequence>
<evidence type="ECO:0000313" key="2">
    <source>
        <dbReference type="Proteomes" id="UP001162992"/>
    </source>
</evidence>
<proteinExistence type="predicted"/>
<evidence type="ECO:0000313" key="1">
    <source>
        <dbReference type="EMBL" id="KAJ7552163.1"/>
    </source>
</evidence>
<comment type="caution">
    <text evidence="1">The sequence shown here is derived from an EMBL/GenBank/DDBJ whole genome shotgun (WGS) entry which is preliminary data.</text>
</comment>
<protein>
    <submittedName>
        <fullName evidence="1">Uncharacterized protein</fullName>
    </submittedName>
</protein>
<accession>A0ACC2DCX4</accession>
<name>A0ACC2DCX4_DIPCM</name>
<reference evidence="2" key="1">
    <citation type="journal article" date="2024" name="Proc. Natl. Acad. Sci. U.S.A.">
        <title>Extraordinary preservation of gene collinearity over three hundred million years revealed in homosporous lycophytes.</title>
        <authorList>
            <person name="Li C."/>
            <person name="Wickell D."/>
            <person name="Kuo L.Y."/>
            <person name="Chen X."/>
            <person name="Nie B."/>
            <person name="Liao X."/>
            <person name="Peng D."/>
            <person name="Ji J."/>
            <person name="Jenkins J."/>
            <person name="Williams M."/>
            <person name="Shu S."/>
            <person name="Plott C."/>
            <person name="Barry K."/>
            <person name="Rajasekar S."/>
            <person name="Grimwood J."/>
            <person name="Han X."/>
            <person name="Sun S."/>
            <person name="Hou Z."/>
            <person name="He W."/>
            <person name="Dai G."/>
            <person name="Sun C."/>
            <person name="Schmutz J."/>
            <person name="Leebens-Mack J.H."/>
            <person name="Li F.W."/>
            <person name="Wang L."/>
        </authorList>
    </citation>
    <scope>NUCLEOTIDE SEQUENCE [LARGE SCALE GENOMIC DNA]</scope>
    <source>
        <strain evidence="2">cv. PW_Plant_1</strain>
    </source>
</reference>
<dbReference type="Proteomes" id="UP001162992">
    <property type="component" value="Chromosome 6"/>
</dbReference>
<dbReference type="EMBL" id="CM055097">
    <property type="protein sequence ID" value="KAJ7552163.1"/>
    <property type="molecule type" value="Genomic_DNA"/>
</dbReference>
<gene>
    <name evidence="1" type="ORF">O6H91_06G044800</name>
</gene>